<evidence type="ECO:0000313" key="4">
    <source>
        <dbReference type="EMBL" id="QPP08093.1"/>
    </source>
</evidence>
<feature type="chain" id="PRO_5032439114" evidence="3">
    <location>
        <begin position="35"/>
        <end position="345"/>
    </location>
</feature>
<dbReference type="SUPFAM" id="SSF53474">
    <property type="entry name" value="alpha/beta-Hydrolases"/>
    <property type="match status" value="2"/>
</dbReference>
<keyword evidence="2" id="KW-0378">Hydrolase</keyword>
<dbReference type="Proteomes" id="UP000595046">
    <property type="component" value="Chromosome"/>
</dbReference>
<keyword evidence="1 3" id="KW-0732">Signal</keyword>
<dbReference type="GO" id="GO:0016787">
    <property type="term" value="F:hydrolase activity"/>
    <property type="evidence" value="ECO:0007669"/>
    <property type="project" value="UniProtKB-KW"/>
</dbReference>
<dbReference type="PANTHER" id="PTHR43037">
    <property type="entry name" value="UNNAMED PRODUCT-RELATED"/>
    <property type="match status" value="1"/>
</dbReference>
<dbReference type="EMBL" id="CP048882">
    <property type="protein sequence ID" value="QPP08093.1"/>
    <property type="molecule type" value="Genomic_DNA"/>
</dbReference>
<organism evidence="4 5">
    <name type="scientific">Streptomyces bathyalis</name>
    <dbReference type="NCBI Taxonomy" id="2710756"/>
    <lineage>
        <taxon>Bacteria</taxon>
        <taxon>Bacillati</taxon>
        <taxon>Actinomycetota</taxon>
        <taxon>Actinomycetes</taxon>
        <taxon>Kitasatosporales</taxon>
        <taxon>Streptomycetaceae</taxon>
        <taxon>Streptomyces</taxon>
    </lineage>
</organism>
<dbReference type="InterPro" id="IPR029058">
    <property type="entry name" value="AB_hydrolase_fold"/>
</dbReference>
<dbReference type="AlphaFoldDB" id="A0A7T1WRI3"/>
<protein>
    <submittedName>
        <fullName evidence="4">PHB depolymerase family esterase</fullName>
    </submittedName>
</protein>
<sequence length="345" mass="35415">MKAIRSKAALLLTALTALATAGLAATAGVGTSFAADPADASRSAGPAEERAAAAGLEKVDDFGSNPGALSMYRYTPDGLPAKAPVVLVLHGCTQDAATYFEGAGWQKSADAGGFSVVAPQQEQSNNSNKCFNWFQAGDTDRGKGEALSIKQMVDRTVADLDADPSRVFVTGLSAGGAMTASMLAAYPDVFKGGAVVAGLPHGCANSVAEAFTCMNPGVSKSASAWGDLVRKGAPDHSGPRPKVSVWHGTGDTTVAPMNAEESVKQWTDVLGADQKADATEKLQGGTTRSDYQNADGDVVVRGYMVDGMPHGTPVKPDEDCGKAGKNFLDTICSTKHITADWGLGG</sequence>
<dbReference type="NCBIfam" id="TIGR01840">
    <property type="entry name" value="esterase_phb"/>
    <property type="match status" value="1"/>
</dbReference>
<proteinExistence type="predicted"/>
<keyword evidence="5" id="KW-1185">Reference proteome</keyword>
<dbReference type="GO" id="GO:0005576">
    <property type="term" value="C:extracellular region"/>
    <property type="evidence" value="ECO:0007669"/>
    <property type="project" value="InterPro"/>
</dbReference>
<accession>A0A7T1WRI3</accession>
<dbReference type="KEGG" id="sbat:G4Z16_18690"/>
<dbReference type="Pfam" id="PF10503">
    <property type="entry name" value="Esterase_PHB"/>
    <property type="match status" value="1"/>
</dbReference>
<evidence type="ECO:0000256" key="1">
    <source>
        <dbReference type="ARBA" id="ARBA00022729"/>
    </source>
</evidence>
<gene>
    <name evidence="4" type="ORF">G4Z16_18690</name>
</gene>
<dbReference type="Gene3D" id="3.40.50.1820">
    <property type="entry name" value="alpha/beta hydrolase"/>
    <property type="match status" value="1"/>
</dbReference>
<evidence type="ECO:0000256" key="2">
    <source>
        <dbReference type="ARBA" id="ARBA00022801"/>
    </source>
</evidence>
<dbReference type="InterPro" id="IPR010126">
    <property type="entry name" value="Esterase_phb"/>
</dbReference>
<feature type="signal peptide" evidence="3">
    <location>
        <begin position="1"/>
        <end position="34"/>
    </location>
</feature>
<name>A0A7T1WRI3_9ACTN</name>
<evidence type="ECO:0000256" key="3">
    <source>
        <dbReference type="SAM" id="SignalP"/>
    </source>
</evidence>
<dbReference type="InterPro" id="IPR050955">
    <property type="entry name" value="Plant_Biomass_Hydrol_Est"/>
</dbReference>
<dbReference type="RefSeq" id="WP_197351885.1">
    <property type="nucleotide sequence ID" value="NZ_CP048882.1"/>
</dbReference>
<evidence type="ECO:0000313" key="5">
    <source>
        <dbReference type="Proteomes" id="UP000595046"/>
    </source>
</evidence>
<dbReference type="PANTHER" id="PTHR43037:SF1">
    <property type="entry name" value="BLL1128 PROTEIN"/>
    <property type="match status" value="1"/>
</dbReference>
<reference evidence="5" key="1">
    <citation type="submission" date="2020-02" db="EMBL/GenBank/DDBJ databases">
        <title>Streptomyces sp. ASO4wet.</title>
        <authorList>
            <person name="Risdian C."/>
            <person name="Landwehr W."/>
            <person name="Schupp P."/>
            <person name="Wink J."/>
        </authorList>
    </citation>
    <scope>NUCLEOTIDE SEQUENCE [LARGE SCALE GENOMIC DNA]</scope>
    <source>
        <strain evidence="5">ASO4wet</strain>
    </source>
</reference>